<reference evidence="1 2" key="1">
    <citation type="submission" date="2023-03" db="EMBL/GenBank/DDBJ databases">
        <title>Draft genome sequence of type strain Streptomyces ferralitis JCM 14344.</title>
        <authorList>
            <person name="Klaysubun C."/>
            <person name="Duangmal K."/>
        </authorList>
    </citation>
    <scope>NUCLEOTIDE SEQUENCE [LARGE SCALE GENOMIC DNA]</scope>
    <source>
        <strain evidence="1 2">JCM 14344</strain>
    </source>
</reference>
<dbReference type="Proteomes" id="UP001220022">
    <property type="component" value="Unassembled WGS sequence"/>
</dbReference>
<evidence type="ECO:0008006" key="3">
    <source>
        <dbReference type="Google" id="ProtNLM"/>
    </source>
</evidence>
<accession>A0ABT5ZB25</accession>
<dbReference type="RefSeq" id="WP_275822012.1">
    <property type="nucleotide sequence ID" value="NZ_BAAANM010000041.1"/>
</dbReference>
<comment type="caution">
    <text evidence="1">The sequence shown here is derived from an EMBL/GenBank/DDBJ whole genome shotgun (WGS) entry which is preliminary data.</text>
</comment>
<dbReference type="Gene3D" id="3.40.50.300">
    <property type="entry name" value="P-loop containing nucleotide triphosphate hydrolases"/>
    <property type="match status" value="1"/>
</dbReference>
<dbReference type="InterPro" id="IPR027417">
    <property type="entry name" value="P-loop_NTPase"/>
</dbReference>
<evidence type="ECO:0000313" key="1">
    <source>
        <dbReference type="EMBL" id="MDF2260923.1"/>
    </source>
</evidence>
<sequence length="294" mass="31025">MTAHRIVTGHISAVLALLPEELDTTAARTAGRALPGGWHLEPSGTGLERAAVEITVGAAGVSADAHTVRVRLPRTAASSDTLAYVTYTALERARQQQRKATVHATALHAPGGRAVLLLGTKGAGKTSTALALAERGWVHAGDDLVVLEGDEVQAVTVWPGKPTAAIRDPLRPLAPKPQRDLEPFAAGPARLVWVVRIAIHPSLATASLTPAKPLSVNERLRLHENLGRYISGLPTPLSGEGSVPYGPVWPLDTPALARWRSHLITALGGCRFDYLYASSPETAADLLAKEADAR</sequence>
<evidence type="ECO:0000313" key="2">
    <source>
        <dbReference type="Proteomes" id="UP001220022"/>
    </source>
</evidence>
<keyword evidence="2" id="KW-1185">Reference proteome</keyword>
<protein>
    <recommendedName>
        <fullName evidence="3">Serine kinase</fullName>
    </recommendedName>
</protein>
<dbReference type="EMBL" id="JARHTQ010000043">
    <property type="protein sequence ID" value="MDF2260923.1"/>
    <property type="molecule type" value="Genomic_DNA"/>
</dbReference>
<name>A0ABT5ZB25_9ACTN</name>
<gene>
    <name evidence="1" type="ORF">P2L57_35980</name>
</gene>
<dbReference type="SUPFAM" id="SSF53795">
    <property type="entry name" value="PEP carboxykinase-like"/>
    <property type="match status" value="1"/>
</dbReference>
<organism evidence="1 2">
    <name type="scientific">Streptantibioticus ferralitis</name>
    <dbReference type="NCBI Taxonomy" id="236510"/>
    <lineage>
        <taxon>Bacteria</taxon>
        <taxon>Bacillati</taxon>
        <taxon>Actinomycetota</taxon>
        <taxon>Actinomycetes</taxon>
        <taxon>Kitasatosporales</taxon>
        <taxon>Streptomycetaceae</taxon>
        <taxon>Streptantibioticus</taxon>
    </lineage>
</organism>
<proteinExistence type="predicted"/>